<dbReference type="RefSeq" id="WP_240713400.1">
    <property type="nucleotide sequence ID" value="NZ_JAKVTV010000002.1"/>
</dbReference>
<feature type="transmembrane region" description="Helical" evidence="1">
    <location>
        <begin position="6"/>
        <end position="24"/>
    </location>
</feature>
<reference evidence="2" key="1">
    <citation type="submission" date="2022-03" db="EMBL/GenBank/DDBJ databases">
        <title>Gramella crocea sp. nov., isolated from activated sludge of a seafood processing plant.</title>
        <authorList>
            <person name="Zhang X."/>
        </authorList>
    </citation>
    <scope>NUCLEOTIDE SEQUENCE</scope>
    <source>
        <strain evidence="2">YJ019</strain>
    </source>
</reference>
<dbReference type="AlphaFoldDB" id="A0A9X1V5Y9"/>
<feature type="transmembrane region" description="Helical" evidence="1">
    <location>
        <begin position="36"/>
        <end position="54"/>
    </location>
</feature>
<keyword evidence="1" id="KW-0472">Membrane</keyword>
<gene>
    <name evidence="2" type="ORF">ML462_08625</name>
</gene>
<dbReference type="Proteomes" id="UP001139226">
    <property type="component" value="Unassembled WGS sequence"/>
</dbReference>
<feature type="transmembrane region" description="Helical" evidence="1">
    <location>
        <begin position="653"/>
        <end position="670"/>
    </location>
</feature>
<keyword evidence="1" id="KW-1133">Transmembrane helix</keyword>
<dbReference type="EMBL" id="JAKVTV010000002">
    <property type="protein sequence ID" value="MCH4823238.1"/>
    <property type="molecule type" value="Genomic_DNA"/>
</dbReference>
<dbReference type="PANTHER" id="PTHR37947">
    <property type="entry name" value="BLL2462 PROTEIN"/>
    <property type="match status" value="1"/>
</dbReference>
<sequence>MESSTILYITLALIAALGFSFFHYLFPKAKRTGKNYIFFALRAISIFLVLILIINPKISSTELEVKKPALVVLADNSQSLSYLGVGERLEAISDSLLKNAEIRENFEVSRLLFGEQLQLDDSLNFSSKETNIYSALSEAEEIFSNSETAVILLTDGNQSLGRDYRYFKNNSSSSVFPFIIGDTTRYQDLNLSRINVNKYAFLKNRFPVEIFLDYSGGENIDADLVIRSGETVIFRQNLNFSENNSSRIVRTELPANSLGVKTYEVEILPVTGEKNTLNNLQKFAIEVIDERTSVLLITDITHPDLGAFKKAIESNQQRNVDIQFLNDKNLEVSEYQLIIVYQVNRRFNSVMANILENDLNYLMVTGTKTDWNYLNNLDLGYTRKATSQSQEIFPVYDHTFSSFQFEDIGFDDFPPLLDKFGALEFDQEQFNIMLSQEIQGIETGEPLIGVSQSNPKSGFIFGENIWRWRSKAFLDNQSFQEFDEFIGKLVQNLASKTTRQRLTVEVKNFYYANENVLISAQYFDENYQFDPGANLSIEFVNNETKESFTSDLLLENNFFQFDGGDLEPGIYDFTISVEGKNLARSGTFEVIDFNTEQQFVSSNLSGMQSFADYNGTRLFYPGELNQLINTLLNSDKFKPVQKSRQKTVPLIDWYFLLFILIFVLAAEWFYRKYLGLI</sequence>
<evidence type="ECO:0000313" key="3">
    <source>
        <dbReference type="Proteomes" id="UP001139226"/>
    </source>
</evidence>
<keyword evidence="3" id="KW-1185">Reference proteome</keyword>
<proteinExistence type="predicted"/>
<accession>A0A9X1V5Y9</accession>
<organism evidence="2 3">
    <name type="scientific">Christiangramia lutea</name>
    <dbReference type="NCBI Taxonomy" id="1607951"/>
    <lineage>
        <taxon>Bacteria</taxon>
        <taxon>Pseudomonadati</taxon>
        <taxon>Bacteroidota</taxon>
        <taxon>Flavobacteriia</taxon>
        <taxon>Flavobacteriales</taxon>
        <taxon>Flavobacteriaceae</taxon>
        <taxon>Christiangramia</taxon>
    </lineage>
</organism>
<name>A0A9X1V5Y9_9FLAO</name>
<protein>
    <submittedName>
        <fullName evidence="2">VWA domain-containing protein</fullName>
    </submittedName>
</protein>
<keyword evidence="1" id="KW-0812">Transmembrane</keyword>
<comment type="caution">
    <text evidence="2">The sequence shown here is derived from an EMBL/GenBank/DDBJ whole genome shotgun (WGS) entry which is preliminary data.</text>
</comment>
<dbReference type="PANTHER" id="PTHR37947:SF1">
    <property type="entry name" value="BLL2462 PROTEIN"/>
    <property type="match status" value="1"/>
</dbReference>
<evidence type="ECO:0000256" key="1">
    <source>
        <dbReference type="SAM" id="Phobius"/>
    </source>
</evidence>
<evidence type="ECO:0000313" key="2">
    <source>
        <dbReference type="EMBL" id="MCH4823238.1"/>
    </source>
</evidence>